<reference evidence="2 3" key="1">
    <citation type="submission" date="2023-06" db="EMBL/GenBank/DDBJ databases">
        <title>Sporosarcina sp. nov., isolated from Korean traditional fermented seafood 'Jeotgal'.</title>
        <authorList>
            <person name="Yang A.-I."/>
            <person name="Shin N.-R."/>
        </authorList>
    </citation>
    <scope>NUCLEOTIDE SEQUENCE [LARGE SCALE GENOMIC DNA]</scope>
    <source>
        <strain evidence="2 3">KCTC3840</strain>
    </source>
</reference>
<dbReference type="EMBL" id="JAUBDH010000003">
    <property type="protein sequence ID" value="MDW0109695.1"/>
    <property type="molecule type" value="Genomic_DNA"/>
</dbReference>
<evidence type="ECO:0000313" key="3">
    <source>
        <dbReference type="Proteomes" id="UP001280629"/>
    </source>
</evidence>
<keyword evidence="1" id="KW-0472">Membrane</keyword>
<sequence length="70" mass="7984">MNKFKLKPFVAILGCVIILTIGSVILFKLNKNHQANERIIDKCFENFDEQAKVVVVKDSFWSAVSCEKQP</sequence>
<gene>
    <name evidence="2" type="ORF">QT716_06450</name>
</gene>
<accession>A0ABU4FYA2</accession>
<name>A0ABU4FYA2_9BACL</name>
<feature type="transmembrane region" description="Helical" evidence="1">
    <location>
        <begin position="6"/>
        <end position="29"/>
    </location>
</feature>
<protein>
    <submittedName>
        <fullName evidence="2">Uncharacterized protein</fullName>
    </submittedName>
</protein>
<dbReference type="Proteomes" id="UP001280629">
    <property type="component" value="Unassembled WGS sequence"/>
</dbReference>
<comment type="caution">
    <text evidence="2">The sequence shown here is derived from an EMBL/GenBank/DDBJ whole genome shotgun (WGS) entry which is preliminary data.</text>
</comment>
<keyword evidence="1" id="KW-0812">Transmembrane</keyword>
<organism evidence="2 3">
    <name type="scientific">Sporosarcina aquimarina</name>
    <dbReference type="NCBI Taxonomy" id="114975"/>
    <lineage>
        <taxon>Bacteria</taxon>
        <taxon>Bacillati</taxon>
        <taxon>Bacillota</taxon>
        <taxon>Bacilli</taxon>
        <taxon>Bacillales</taxon>
        <taxon>Caryophanaceae</taxon>
        <taxon>Sporosarcina</taxon>
    </lineage>
</organism>
<evidence type="ECO:0000313" key="2">
    <source>
        <dbReference type="EMBL" id="MDW0109695.1"/>
    </source>
</evidence>
<keyword evidence="3" id="KW-1185">Reference proteome</keyword>
<proteinExistence type="predicted"/>
<dbReference type="RefSeq" id="WP_317935240.1">
    <property type="nucleotide sequence ID" value="NZ_JAUBDH010000003.1"/>
</dbReference>
<evidence type="ECO:0000256" key="1">
    <source>
        <dbReference type="SAM" id="Phobius"/>
    </source>
</evidence>
<keyword evidence="1" id="KW-1133">Transmembrane helix</keyword>